<dbReference type="CDD" id="cd00130">
    <property type="entry name" value="PAS"/>
    <property type="match status" value="1"/>
</dbReference>
<dbReference type="EMBL" id="JAALHA020000015">
    <property type="protein sequence ID" value="MDR9897906.1"/>
    <property type="molecule type" value="Genomic_DNA"/>
</dbReference>
<proteinExistence type="predicted"/>
<evidence type="ECO:0000313" key="2">
    <source>
        <dbReference type="EMBL" id="MDR9897906.1"/>
    </source>
</evidence>
<organism evidence="2 3">
    <name type="scientific">Aetokthonos hydrillicola Thurmond2011</name>
    <dbReference type="NCBI Taxonomy" id="2712845"/>
    <lineage>
        <taxon>Bacteria</taxon>
        <taxon>Bacillati</taxon>
        <taxon>Cyanobacteriota</taxon>
        <taxon>Cyanophyceae</taxon>
        <taxon>Nostocales</taxon>
        <taxon>Hapalosiphonaceae</taxon>
        <taxon>Aetokthonos</taxon>
    </lineage>
</organism>
<dbReference type="AlphaFoldDB" id="A0AAP5M795"/>
<keyword evidence="3" id="KW-1185">Reference proteome</keyword>
<dbReference type="SMART" id="SM00091">
    <property type="entry name" value="PAS"/>
    <property type="match status" value="1"/>
</dbReference>
<dbReference type="RefSeq" id="WP_208345406.1">
    <property type="nucleotide sequence ID" value="NZ_CAWQFN010000660.1"/>
</dbReference>
<dbReference type="Proteomes" id="UP000667802">
    <property type="component" value="Unassembled WGS sequence"/>
</dbReference>
<feature type="domain" description="PAS" evidence="1">
    <location>
        <begin position="14"/>
        <end position="53"/>
    </location>
</feature>
<dbReference type="InterPro" id="IPR013767">
    <property type="entry name" value="PAS_fold"/>
</dbReference>
<name>A0AAP5M795_9CYAN</name>
<reference evidence="3" key="1">
    <citation type="journal article" date="2021" name="Science">
        <title>Hunting the eagle killer: A cyanobacterial neurotoxin causes vacuolar myelinopathy.</title>
        <authorList>
            <person name="Breinlinger S."/>
            <person name="Phillips T.J."/>
            <person name="Haram B.N."/>
            <person name="Mares J."/>
            <person name="Martinez Yerena J.A."/>
            <person name="Hrouzek P."/>
            <person name="Sobotka R."/>
            <person name="Henderson W.M."/>
            <person name="Schmieder P."/>
            <person name="Williams S.M."/>
            <person name="Lauderdale J.D."/>
            <person name="Wilde H.D."/>
            <person name="Gerrin W."/>
            <person name="Kust A."/>
            <person name="Washington J.W."/>
            <person name="Wagner C."/>
            <person name="Geier B."/>
            <person name="Liebeke M."/>
            <person name="Enke H."/>
            <person name="Niedermeyer T.H.J."/>
            <person name="Wilde S.B."/>
        </authorList>
    </citation>
    <scope>NUCLEOTIDE SEQUENCE [LARGE SCALE GENOMIC DNA]</scope>
    <source>
        <strain evidence="3">Thurmond2011</strain>
    </source>
</reference>
<dbReference type="NCBIfam" id="TIGR00229">
    <property type="entry name" value="sensory_box"/>
    <property type="match status" value="1"/>
</dbReference>
<accession>A0AAP5M795</accession>
<dbReference type="InterPro" id="IPR035965">
    <property type="entry name" value="PAS-like_dom_sf"/>
</dbReference>
<dbReference type="GO" id="GO:0006355">
    <property type="term" value="P:regulation of DNA-templated transcription"/>
    <property type="evidence" value="ECO:0007669"/>
    <property type="project" value="InterPro"/>
</dbReference>
<evidence type="ECO:0000259" key="1">
    <source>
        <dbReference type="PROSITE" id="PS50112"/>
    </source>
</evidence>
<dbReference type="InterPro" id="IPR000014">
    <property type="entry name" value="PAS"/>
</dbReference>
<evidence type="ECO:0000313" key="3">
    <source>
        <dbReference type="Proteomes" id="UP000667802"/>
    </source>
</evidence>
<dbReference type="Gene3D" id="3.30.450.20">
    <property type="entry name" value="PAS domain"/>
    <property type="match status" value="1"/>
</dbReference>
<gene>
    <name evidence="2" type="ORF">G7B40_025570</name>
</gene>
<sequence length="117" mass="13153">MTTIANLKRESQLPVIITDHEGIVNYINPIFETTFGWSCADIVGQPLTLILPSYFQDAHNLGFSRFSTTGVSTVLNHPLQLKVRTKDNSEIESEHIIIAEKQQGQWVFAATLRPLET</sequence>
<dbReference type="SUPFAM" id="SSF55785">
    <property type="entry name" value="PYP-like sensor domain (PAS domain)"/>
    <property type="match status" value="1"/>
</dbReference>
<protein>
    <submittedName>
        <fullName evidence="2">PAS domain S-box protein</fullName>
    </submittedName>
</protein>
<comment type="caution">
    <text evidence="2">The sequence shown here is derived from an EMBL/GenBank/DDBJ whole genome shotgun (WGS) entry which is preliminary data.</text>
</comment>
<dbReference type="Pfam" id="PF00989">
    <property type="entry name" value="PAS"/>
    <property type="match status" value="1"/>
</dbReference>
<dbReference type="PROSITE" id="PS50112">
    <property type="entry name" value="PAS"/>
    <property type="match status" value="1"/>
</dbReference>